<dbReference type="InterPro" id="IPR042221">
    <property type="entry name" value="Leu/Phe-tRNA_Trfase_N"/>
</dbReference>
<dbReference type="NCBIfam" id="TIGR00667">
    <property type="entry name" value="aat"/>
    <property type="match status" value="1"/>
</dbReference>
<dbReference type="PANTHER" id="PTHR30098">
    <property type="entry name" value="LEUCYL/PHENYLALANYL-TRNA--PROTEIN TRANSFERASE"/>
    <property type="match status" value="1"/>
</dbReference>
<evidence type="ECO:0000256" key="4">
    <source>
        <dbReference type="HAMAP-Rule" id="MF_00688"/>
    </source>
</evidence>
<comment type="function">
    <text evidence="4">Functions in the N-end rule pathway of protein degradation where it conjugates Leu, Phe and, less efficiently, Met from aminoacyl-tRNAs to the N-termini of proteins containing an N-terminal arginine or lysine.</text>
</comment>
<dbReference type="InterPro" id="IPR004616">
    <property type="entry name" value="Leu/Phe-tRNA_Trfase"/>
</dbReference>
<gene>
    <name evidence="4 5" type="primary">aat</name>
    <name evidence="5" type="ORF">GCM10017764_22240</name>
</gene>
<dbReference type="EC" id="2.3.2.6" evidence="4"/>
<accession>A0ABQ3HVF2</accession>
<evidence type="ECO:0000313" key="6">
    <source>
        <dbReference type="Proteomes" id="UP000620550"/>
    </source>
</evidence>
<dbReference type="Gene3D" id="3.30.70.3550">
    <property type="entry name" value="Leucyl/phenylalanyl-tRNA-protein transferase, N-terminal domain"/>
    <property type="match status" value="1"/>
</dbReference>
<name>A0ABQ3HVF2_9SPHI</name>
<dbReference type="EMBL" id="BNAF01000007">
    <property type="protein sequence ID" value="GHE38415.1"/>
    <property type="molecule type" value="Genomic_DNA"/>
</dbReference>
<dbReference type="HAMAP" id="MF_00688">
    <property type="entry name" value="Leu_Phe_trans"/>
    <property type="match status" value="1"/>
</dbReference>
<comment type="catalytic activity">
    <reaction evidence="4">
        <text>N-terminal L-arginyl-[protein] + L-leucyl-tRNA(Leu) = N-terminal L-leucyl-L-arginyl-[protein] + tRNA(Leu) + H(+)</text>
        <dbReference type="Rhea" id="RHEA:50416"/>
        <dbReference type="Rhea" id="RHEA-COMP:9613"/>
        <dbReference type="Rhea" id="RHEA-COMP:9622"/>
        <dbReference type="Rhea" id="RHEA-COMP:12672"/>
        <dbReference type="Rhea" id="RHEA-COMP:12673"/>
        <dbReference type="ChEBI" id="CHEBI:15378"/>
        <dbReference type="ChEBI" id="CHEBI:64719"/>
        <dbReference type="ChEBI" id="CHEBI:78442"/>
        <dbReference type="ChEBI" id="CHEBI:78494"/>
        <dbReference type="ChEBI" id="CHEBI:133044"/>
        <dbReference type="EC" id="2.3.2.6"/>
    </reaction>
</comment>
<keyword evidence="1 4" id="KW-0963">Cytoplasm</keyword>
<proteinExistence type="inferred from homology"/>
<comment type="caution">
    <text evidence="5">The sequence shown here is derived from an EMBL/GenBank/DDBJ whole genome shotgun (WGS) entry which is preliminary data.</text>
</comment>
<evidence type="ECO:0000313" key="5">
    <source>
        <dbReference type="EMBL" id="GHE38415.1"/>
    </source>
</evidence>
<sequence length="218" mass="24632">MPYRLDDRLAFPHPAQADEDGLLAIGGDLSPQRLLLAYAHGIFPWYTADSPVLWYAPHERFVLYPTEINVKKSMRQFMRNTALHVTVDRCFPEVIAQCASKARVGQEGTWITEDMEKAYINLHDLGFAHSIETYDAHGTLVGGLYGIQVGEVFCGESMFSHVANASKLALVYLCQQMDFKLIDCQVYTDHLASMGAKLIPADTYYQILQQQDLIRHAF</sequence>
<dbReference type="RefSeq" id="WP_189626722.1">
    <property type="nucleotide sequence ID" value="NZ_BNAF01000007.1"/>
</dbReference>
<dbReference type="InterPro" id="IPR042203">
    <property type="entry name" value="Leu/Phe-tRNA_Trfase_C"/>
</dbReference>
<comment type="subcellular location">
    <subcellularLocation>
        <location evidence="4">Cytoplasm</location>
    </subcellularLocation>
</comment>
<comment type="catalytic activity">
    <reaction evidence="4">
        <text>L-phenylalanyl-tRNA(Phe) + an N-terminal L-alpha-aminoacyl-[protein] = an N-terminal L-phenylalanyl-L-alpha-aminoacyl-[protein] + tRNA(Phe)</text>
        <dbReference type="Rhea" id="RHEA:43632"/>
        <dbReference type="Rhea" id="RHEA-COMP:9668"/>
        <dbReference type="Rhea" id="RHEA-COMP:9699"/>
        <dbReference type="Rhea" id="RHEA-COMP:10636"/>
        <dbReference type="Rhea" id="RHEA-COMP:10637"/>
        <dbReference type="ChEBI" id="CHEBI:78442"/>
        <dbReference type="ChEBI" id="CHEBI:78531"/>
        <dbReference type="ChEBI" id="CHEBI:78597"/>
        <dbReference type="ChEBI" id="CHEBI:83561"/>
        <dbReference type="EC" id="2.3.2.6"/>
    </reaction>
</comment>
<dbReference type="Proteomes" id="UP000620550">
    <property type="component" value="Unassembled WGS sequence"/>
</dbReference>
<dbReference type="GO" id="GO:0016740">
    <property type="term" value="F:transferase activity"/>
    <property type="evidence" value="ECO:0007669"/>
    <property type="project" value="UniProtKB-KW"/>
</dbReference>
<dbReference type="InterPro" id="IPR016181">
    <property type="entry name" value="Acyl_CoA_acyltransferase"/>
</dbReference>
<dbReference type="Gene3D" id="3.40.630.70">
    <property type="entry name" value="Leucyl/phenylalanyl-tRNA-protein transferase, C-terminal domain"/>
    <property type="match status" value="1"/>
</dbReference>
<dbReference type="PANTHER" id="PTHR30098:SF2">
    <property type="entry name" value="LEUCYL_PHENYLALANYL-TRNA--PROTEIN TRANSFERASE"/>
    <property type="match status" value="1"/>
</dbReference>
<evidence type="ECO:0000256" key="1">
    <source>
        <dbReference type="ARBA" id="ARBA00022490"/>
    </source>
</evidence>
<organism evidence="5 6">
    <name type="scientific">Sphingobacterium griseoflavum</name>
    <dbReference type="NCBI Taxonomy" id="1474952"/>
    <lineage>
        <taxon>Bacteria</taxon>
        <taxon>Pseudomonadati</taxon>
        <taxon>Bacteroidota</taxon>
        <taxon>Sphingobacteriia</taxon>
        <taxon>Sphingobacteriales</taxon>
        <taxon>Sphingobacteriaceae</taxon>
        <taxon>Sphingobacterium</taxon>
    </lineage>
</organism>
<dbReference type="Pfam" id="PF03588">
    <property type="entry name" value="Leu_Phe_trans"/>
    <property type="match status" value="1"/>
</dbReference>
<evidence type="ECO:0000256" key="3">
    <source>
        <dbReference type="ARBA" id="ARBA00023315"/>
    </source>
</evidence>
<keyword evidence="6" id="KW-1185">Reference proteome</keyword>
<comment type="similarity">
    <text evidence="4">Belongs to the L/F-transferase family.</text>
</comment>
<evidence type="ECO:0000256" key="2">
    <source>
        <dbReference type="ARBA" id="ARBA00022679"/>
    </source>
</evidence>
<keyword evidence="2 4" id="KW-0808">Transferase</keyword>
<protein>
    <recommendedName>
        <fullName evidence="4">Leucyl/phenylalanyl-tRNA--protein transferase</fullName>
        <ecNumber evidence="4">2.3.2.6</ecNumber>
    </recommendedName>
    <alternativeName>
        <fullName evidence="4">L/F-transferase</fullName>
    </alternativeName>
    <alternativeName>
        <fullName evidence="4">Leucyltransferase</fullName>
    </alternativeName>
    <alternativeName>
        <fullName evidence="4">Phenyalanyltransferase</fullName>
    </alternativeName>
</protein>
<reference evidence="6" key="1">
    <citation type="journal article" date="2019" name="Int. J. Syst. Evol. Microbiol.">
        <title>The Global Catalogue of Microorganisms (GCM) 10K type strain sequencing project: providing services to taxonomists for standard genome sequencing and annotation.</title>
        <authorList>
            <consortium name="The Broad Institute Genomics Platform"/>
            <consortium name="The Broad Institute Genome Sequencing Center for Infectious Disease"/>
            <person name="Wu L."/>
            <person name="Ma J."/>
        </authorList>
    </citation>
    <scope>NUCLEOTIDE SEQUENCE [LARGE SCALE GENOMIC DNA]</scope>
    <source>
        <strain evidence="6">CGMCC 1.12966</strain>
    </source>
</reference>
<comment type="catalytic activity">
    <reaction evidence="4">
        <text>N-terminal L-lysyl-[protein] + L-leucyl-tRNA(Leu) = N-terminal L-leucyl-L-lysyl-[protein] + tRNA(Leu) + H(+)</text>
        <dbReference type="Rhea" id="RHEA:12340"/>
        <dbReference type="Rhea" id="RHEA-COMP:9613"/>
        <dbReference type="Rhea" id="RHEA-COMP:9622"/>
        <dbReference type="Rhea" id="RHEA-COMP:12670"/>
        <dbReference type="Rhea" id="RHEA-COMP:12671"/>
        <dbReference type="ChEBI" id="CHEBI:15378"/>
        <dbReference type="ChEBI" id="CHEBI:65249"/>
        <dbReference type="ChEBI" id="CHEBI:78442"/>
        <dbReference type="ChEBI" id="CHEBI:78494"/>
        <dbReference type="ChEBI" id="CHEBI:133043"/>
        <dbReference type="EC" id="2.3.2.6"/>
    </reaction>
</comment>
<keyword evidence="3 4" id="KW-0012">Acyltransferase</keyword>
<dbReference type="SUPFAM" id="SSF55729">
    <property type="entry name" value="Acyl-CoA N-acyltransferases (Nat)"/>
    <property type="match status" value="1"/>
</dbReference>